<keyword evidence="2" id="KW-1185">Reference proteome</keyword>
<protein>
    <recommendedName>
        <fullName evidence="3">Transposase</fullName>
    </recommendedName>
</protein>
<gene>
    <name evidence="1" type="ORF">J2T09_000007</name>
</gene>
<reference evidence="1 2" key="1">
    <citation type="submission" date="2023-07" db="EMBL/GenBank/DDBJ databases">
        <title>Sorghum-associated microbial communities from plants grown in Nebraska, USA.</title>
        <authorList>
            <person name="Schachtman D."/>
        </authorList>
    </citation>
    <scope>NUCLEOTIDE SEQUENCE [LARGE SCALE GENOMIC DNA]</scope>
    <source>
        <strain evidence="1 2">DS1307</strain>
    </source>
</reference>
<comment type="caution">
    <text evidence="1">The sequence shown here is derived from an EMBL/GenBank/DDBJ whole genome shotgun (WGS) entry which is preliminary data.</text>
</comment>
<evidence type="ECO:0008006" key="3">
    <source>
        <dbReference type="Google" id="ProtNLM"/>
    </source>
</evidence>
<evidence type="ECO:0000313" key="2">
    <source>
        <dbReference type="Proteomes" id="UP001241472"/>
    </source>
</evidence>
<evidence type="ECO:0000313" key="1">
    <source>
        <dbReference type="EMBL" id="MDP9835266.1"/>
    </source>
</evidence>
<name>A0ABT9PM25_9HYPH</name>
<accession>A0ABT9PM25</accession>
<dbReference type="EMBL" id="JAUSRF010000001">
    <property type="protein sequence ID" value="MDP9835266.1"/>
    <property type="molecule type" value="Genomic_DNA"/>
</dbReference>
<sequence>MLKRWMTVPPFGASVAFPSEPTPERTTFVRFRDALITHRLAGLFFDSVTRQRKGNVVRVKTGGHLPMRRSSPLPEPFPVELKRWFPWLGKVWNNESVAVFGRPEDVHRNYLRFW</sequence>
<organism evidence="1 2">
    <name type="scientific">Neorhizobium huautlense</name>
    <dbReference type="NCBI Taxonomy" id="67774"/>
    <lineage>
        <taxon>Bacteria</taxon>
        <taxon>Pseudomonadati</taxon>
        <taxon>Pseudomonadota</taxon>
        <taxon>Alphaproteobacteria</taxon>
        <taxon>Hyphomicrobiales</taxon>
        <taxon>Rhizobiaceae</taxon>
        <taxon>Rhizobium/Agrobacterium group</taxon>
        <taxon>Neorhizobium</taxon>
    </lineage>
</organism>
<proteinExistence type="predicted"/>
<dbReference type="Proteomes" id="UP001241472">
    <property type="component" value="Unassembled WGS sequence"/>
</dbReference>